<gene>
    <name evidence="1" type="ORF">BRYFOR_05248</name>
</gene>
<reference evidence="1" key="1">
    <citation type="submission" date="2009-07" db="EMBL/GenBank/DDBJ databases">
        <authorList>
            <person name="Weinstock G."/>
            <person name="Sodergren E."/>
            <person name="Clifton S."/>
            <person name="Fulton L."/>
            <person name="Fulton B."/>
            <person name="Courtney L."/>
            <person name="Fronick C."/>
            <person name="Harrison M."/>
            <person name="Strong C."/>
            <person name="Farmer C."/>
            <person name="Delahaunty K."/>
            <person name="Markovic C."/>
            <person name="Hall O."/>
            <person name="Minx P."/>
            <person name="Tomlinson C."/>
            <person name="Mitreva M."/>
            <person name="Nelson J."/>
            <person name="Hou S."/>
            <person name="Wollam A."/>
            <person name="Pepin K.H."/>
            <person name="Johnson M."/>
            <person name="Bhonagiri V."/>
            <person name="Nash W.E."/>
            <person name="Warren W."/>
            <person name="Chinwalla A."/>
            <person name="Mardis E.R."/>
            <person name="Wilson R.K."/>
        </authorList>
    </citation>
    <scope>NUCLEOTIDE SEQUENCE [LARGE SCALE GENOMIC DNA]</scope>
    <source>
        <strain evidence="1">DSM 14469</strain>
    </source>
</reference>
<organism evidence="1 2">
    <name type="scientific">Marvinbryantia formatexigens DSM 14469</name>
    <dbReference type="NCBI Taxonomy" id="478749"/>
    <lineage>
        <taxon>Bacteria</taxon>
        <taxon>Bacillati</taxon>
        <taxon>Bacillota</taxon>
        <taxon>Clostridia</taxon>
        <taxon>Lachnospirales</taxon>
        <taxon>Lachnospiraceae</taxon>
        <taxon>Marvinbryantia</taxon>
    </lineage>
</organism>
<dbReference type="AlphaFoldDB" id="C6L9F8"/>
<dbReference type="EMBL" id="ACCL02000001">
    <property type="protein sequence ID" value="EET62897.1"/>
    <property type="molecule type" value="Genomic_DNA"/>
</dbReference>
<sequence>MAGCHASEELPVAGSAGCHTSEWSCWRQLLEESPQIILDK</sequence>
<name>C6L9F8_9FIRM</name>
<evidence type="ECO:0000313" key="1">
    <source>
        <dbReference type="EMBL" id="EET62897.1"/>
    </source>
</evidence>
<protein>
    <submittedName>
        <fullName evidence="1">Uncharacterized protein</fullName>
    </submittedName>
</protein>
<dbReference type="Proteomes" id="UP000005561">
    <property type="component" value="Unassembled WGS sequence"/>
</dbReference>
<comment type="caution">
    <text evidence="1">The sequence shown here is derived from an EMBL/GenBank/DDBJ whole genome shotgun (WGS) entry which is preliminary data.</text>
</comment>
<accession>C6L9F8</accession>
<proteinExistence type="predicted"/>
<keyword evidence="2" id="KW-1185">Reference proteome</keyword>
<evidence type="ECO:0000313" key="2">
    <source>
        <dbReference type="Proteomes" id="UP000005561"/>
    </source>
</evidence>